<dbReference type="AlphaFoldDB" id="A0AAX6M6R9"/>
<feature type="signal peptide" evidence="1">
    <location>
        <begin position="1"/>
        <end position="16"/>
    </location>
</feature>
<dbReference type="Proteomes" id="UP001369815">
    <property type="component" value="Unassembled WGS sequence"/>
</dbReference>
<organism evidence="2 3">
    <name type="scientific">Daldinia eschscholtzii</name>
    <dbReference type="NCBI Taxonomy" id="292717"/>
    <lineage>
        <taxon>Eukaryota</taxon>
        <taxon>Fungi</taxon>
        <taxon>Dikarya</taxon>
        <taxon>Ascomycota</taxon>
        <taxon>Pezizomycotina</taxon>
        <taxon>Sordariomycetes</taxon>
        <taxon>Xylariomycetidae</taxon>
        <taxon>Xylariales</taxon>
        <taxon>Hypoxylaceae</taxon>
        <taxon>Daldinia</taxon>
    </lineage>
</organism>
<reference evidence="2 3" key="1">
    <citation type="journal article" date="2024" name="Front Chem Biol">
        <title>Unveiling the potential of Daldinia eschscholtzii MFLUCC 19-0629 through bioactivity and bioinformatics studies for enhanced sustainable agriculture production.</title>
        <authorList>
            <person name="Brooks S."/>
            <person name="Weaver J.A."/>
            <person name="Klomchit A."/>
            <person name="Alharthi S.A."/>
            <person name="Onlamun T."/>
            <person name="Nurani R."/>
            <person name="Vong T.K."/>
            <person name="Alberti F."/>
            <person name="Greco C."/>
        </authorList>
    </citation>
    <scope>NUCLEOTIDE SEQUENCE [LARGE SCALE GENOMIC DNA]</scope>
    <source>
        <strain evidence="2">MFLUCC 19-0629</strain>
    </source>
</reference>
<accession>A0AAX6M6R9</accession>
<sequence>MKVAASLLTFPLVAYAAAVAPRGVPAGPWIAGVWKIAEGTDVFFWGNPINASGGKFWINKAPSAECPSDVEDLDCSKYPGTETIFSGGNGTVFLNVGVPGGQQVYIAENGALSYTTPHSGKIPDGAIVTGFSRTQSVAWGAPVNLYNSNKTWYICPIGEGEPREKVYQVYVGKTDKEGCYWTMVRTYKAEGEGAWEYV</sequence>
<evidence type="ECO:0000313" key="3">
    <source>
        <dbReference type="Proteomes" id="UP001369815"/>
    </source>
</evidence>
<dbReference type="EMBL" id="JBANMG010000010">
    <property type="protein sequence ID" value="KAK6948104.1"/>
    <property type="molecule type" value="Genomic_DNA"/>
</dbReference>
<evidence type="ECO:0000256" key="1">
    <source>
        <dbReference type="SAM" id="SignalP"/>
    </source>
</evidence>
<comment type="caution">
    <text evidence="2">The sequence shown here is derived from an EMBL/GenBank/DDBJ whole genome shotgun (WGS) entry which is preliminary data.</text>
</comment>
<dbReference type="PANTHER" id="PTHR42047">
    <property type="entry name" value="PROTEIN, PUTATIVE (AFU_ORTHOLOGUE AFUA_6G03560)-RELATED"/>
    <property type="match status" value="1"/>
</dbReference>
<dbReference type="InterPro" id="IPR052820">
    <property type="entry name" value="PhiA_domain"/>
</dbReference>
<keyword evidence="1" id="KW-0732">Signal</keyword>
<keyword evidence="3" id="KW-1185">Reference proteome</keyword>
<feature type="chain" id="PRO_5043466814" evidence="1">
    <location>
        <begin position="17"/>
        <end position="198"/>
    </location>
</feature>
<proteinExistence type="predicted"/>
<evidence type="ECO:0000313" key="2">
    <source>
        <dbReference type="EMBL" id="KAK6948104.1"/>
    </source>
</evidence>
<dbReference type="PANTHER" id="PTHR42047:SF1">
    <property type="entry name" value="PROTEIN, PUTATIVE (AFU_ORTHOLOGUE AFUA_6G03560)-RELATED"/>
    <property type="match status" value="1"/>
</dbReference>
<name>A0AAX6M6R9_9PEZI</name>
<gene>
    <name evidence="2" type="ORF">Daesc_009868</name>
</gene>
<protein>
    <submittedName>
        <fullName evidence="2">Uncharacterized protein</fullName>
    </submittedName>
</protein>